<accession>A0A8D0AFD8</accession>
<evidence type="ECO:0000256" key="4">
    <source>
        <dbReference type="ARBA" id="ARBA00022499"/>
    </source>
</evidence>
<evidence type="ECO:0000256" key="11">
    <source>
        <dbReference type="ARBA" id="ARBA00023163"/>
    </source>
</evidence>
<feature type="region of interest" description="Disordered" evidence="14">
    <location>
        <begin position="60"/>
        <end position="83"/>
    </location>
</feature>
<keyword evidence="11" id="KW-0804">Transcription</keyword>
<evidence type="ECO:0000256" key="8">
    <source>
        <dbReference type="ARBA" id="ARBA00022990"/>
    </source>
</evidence>
<keyword evidence="9" id="KW-0805">Transcription regulation</keyword>
<dbReference type="SUPFAM" id="SSF54928">
    <property type="entry name" value="RNA-binding domain, RBD"/>
    <property type="match status" value="1"/>
</dbReference>
<feature type="compositionally biased region" description="Acidic residues" evidence="14">
    <location>
        <begin position="112"/>
        <end position="129"/>
    </location>
</feature>
<dbReference type="PROSITE" id="PS50102">
    <property type="entry name" value="RRM"/>
    <property type="match status" value="1"/>
</dbReference>
<name>A0A8D0AFD8_SANLU</name>
<dbReference type="GO" id="GO:0006357">
    <property type="term" value="P:regulation of transcription by RNA polymerase II"/>
    <property type="evidence" value="ECO:0007669"/>
    <property type="project" value="TreeGrafter"/>
</dbReference>
<feature type="compositionally biased region" description="Polar residues" evidence="14">
    <location>
        <begin position="245"/>
        <end position="254"/>
    </location>
</feature>
<dbReference type="Pfam" id="PF02037">
    <property type="entry name" value="SAP"/>
    <property type="match status" value="1"/>
</dbReference>
<feature type="region of interest" description="Disordered" evidence="14">
    <location>
        <begin position="598"/>
        <end position="621"/>
    </location>
</feature>
<comment type="subcellular location">
    <subcellularLocation>
        <location evidence="1">Nucleus</location>
    </subcellularLocation>
</comment>
<feature type="compositionally biased region" description="Basic and acidic residues" evidence="14">
    <location>
        <begin position="300"/>
        <end position="321"/>
    </location>
</feature>
<feature type="region of interest" description="Disordered" evidence="14">
    <location>
        <begin position="643"/>
        <end position="696"/>
    </location>
</feature>
<evidence type="ECO:0000256" key="5">
    <source>
        <dbReference type="ARBA" id="ARBA00022553"/>
    </source>
</evidence>
<dbReference type="InterPro" id="IPR012677">
    <property type="entry name" value="Nucleotide-bd_a/b_plait_sf"/>
</dbReference>
<feature type="compositionally biased region" description="Basic and acidic residues" evidence="14">
    <location>
        <begin position="198"/>
        <end position="215"/>
    </location>
</feature>
<feature type="domain" description="SAP" evidence="16">
    <location>
        <begin position="19"/>
        <end position="53"/>
    </location>
</feature>
<evidence type="ECO:0000259" key="15">
    <source>
        <dbReference type="PROSITE" id="PS50102"/>
    </source>
</evidence>
<dbReference type="Gene3D" id="3.30.70.330">
    <property type="match status" value="1"/>
</dbReference>
<evidence type="ECO:0000256" key="7">
    <source>
        <dbReference type="ARBA" id="ARBA00022884"/>
    </source>
</evidence>
<evidence type="ECO:0000256" key="13">
    <source>
        <dbReference type="PROSITE-ProRule" id="PRU00176"/>
    </source>
</evidence>
<keyword evidence="3" id="KW-0678">Repressor</keyword>
<dbReference type="Pfam" id="PF00076">
    <property type="entry name" value="RRM_1"/>
    <property type="match status" value="1"/>
</dbReference>
<dbReference type="InterPro" id="IPR003034">
    <property type="entry name" value="SAP_dom"/>
</dbReference>
<keyword evidence="12" id="KW-0539">Nucleus</keyword>
<dbReference type="GO" id="GO:0003723">
    <property type="term" value="F:RNA binding"/>
    <property type="evidence" value="ECO:0007669"/>
    <property type="project" value="UniProtKB-UniRule"/>
</dbReference>
<keyword evidence="5" id="KW-0597">Phosphoprotein</keyword>
<dbReference type="CDD" id="cd12679">
    <property type="entry name" value="RRM_SAFB1_SAFB2"/>
    <property type="match status" value="1"/>
</dbReference>
<feature type="region of interest" description="Disordered" evidence="14">
    <location>
        <begin position="112"/>
        <end position="332"/>
    </location>
</feature>
<dbReference type="InterPro" id="IPR035979">
    <property type="entry name" value="RBD_domain_sf"/>
</dbReference>
<evidence type="ECO:0000256" key="14">
    <source>
        <dbReference type="SAM" id="MobiDB-lite"/>
    </source>
</evidence>
<feature type="region of interest" description="Disordered" evidence="14">
    <location>
        <begin position="392"/>
        <end position="525"/>
    </location>
</feature>
<evidence type="ECO:0000256" key="9">
    <source>
        <dbReference type="ARBA" id="ARBA00023015"/>
    </source>
</evidence>
<keyword evidence="6" id="KW-0832">Ubl conjugation</keyword>
<evidence type="ECO:0000256" key="1">
    <source>
        <dbReference type="ARBA" id="ARBA00004123"/>
    </source>
</evidence>
<feature type="compositionally biased region" description="Basic and acidic residues" evidence="14">
    <location>
        <begin position="463"/>
        <end position="525"/>
    </location>
</feature>
<evidence type="ECO:0000256" key="10">
    <source>
        <dbReference type="ARBA" id="ARBA00023125"/>
    </source>
</evidence>
<evidence type="ECO:0000256" key="6">
    <source>
        <dbReference type="ARBA" id="ARBA00022843"/>
    </source>
</evidence>
<dbReference type="InterPro" id="IPR051738">
    <property type="entry name" value="SAF_Modulators"/>
</dbReference>
<proteinExistence type="predicted"/>
<dbReference type="PANTHER" id="PTHR15683">
    <property type="entry name" value="SCAFFOLD ATTACHMENT FACTOR B-RELATED"/>
    <property type="match status" value="1"/>
</dbReference>
<feature type="compositionally biased region" description="Basic and acidic residues" evidence="14">
    <location>
        <begin position="130"/>
        <end position="150"/>
    </location>
</feature>
<dbReference type="SMART" id="SM00360">
    <property type="entry name" value="RRM"/>
    <property type="match status" value="1"/>
</dbReference>
<dbReference type="PANTHER" id="PTHR15683:SF6">
    <property type="entry name" value="SCAFFOLD ATTACHMENT FACTOR B1"/>
    <property type="match status" value="1"/>
</dbReference>
<dbReference type="InterPro" id="IPR036361">
    <property type="entry name" value="SAP_dom_sf"/>
</dbReference>
<keyword evidence="4" id="KW-1017">Isopeptide bond</keyword>
<dbReference type="GeneTree" id="ENSGT00940000155916"/>
<dbReference type="GO" id="GO:0005634">
    <property type="term" value="C:nucleus"/>
    <property type="evidence" value="ECO:0007669"/>
    <property type="project" value="UniProtKB-SubCell"/>
</dbReference>
<dbReference type="GO" id="GO:0050684">
    <property type="term" value="P:regulation of mRNA processing"/>
    <property type="evidence" value="ECO:0007669"/>
    <property type="project" value="TreeGrafter"/>
</dbReference>
<dbReference type="AlphaFoldDB" id="A0A8D0AFD8"/>
<protein>
    <submittedName>
        <fullName evidence="17">Scaffold attachment factor B</fullName>
    </submittedName>
</protein>
<dbReference type="PROSITE" id="PS50800">
    <property type="entry name" value="SAP"/>
    <property type="match status" value="1"/>
</dbReference>
<dbReference type="SMART" id="SM00513">
    <property type="entry name" value="SAP"/>
    <property type="match status" value="1"/>
</dbReference>
<keyword evidence="7 13" id="KW-0694">RNA-binding</keyword>
<reference evidence="17" key="1">
    <citation type="submission" date="2025-08" db="UniProtKB">
        <authorList>
            <consortium name="Ensembl"/>
        </authorList>
    </citation>
    <scope>IDENTIFICATION</scope>
</reference>
<dbReference type="Ensembl" id="ENSSLUT00000054687.1">
    <property type="protein sequence ID" value="ENSSLUP00000053127.1"/>
    <property type="gene ID" value="ENSSLUG00000023053.1"/>
</dbReference>
<dbReference type="GO" id="GO:0043565">
    <property type="term" value="F:sequence-specific DNA binding"/>
    <property type="evidence" value="ECO:0007669"/>
    <property type="project" value="TreeGrafter"/>
</dbReference>
<keyword evidence="18" id="KW-1185">Reference proteome</keyword>
<evidence type="ECO:0000256" key="3">
    <source>
        <dbReference type="ARBA" id="ARBA00022491"/>
    </source>
</evidence>
<dbReference type="Gene3D" id="1.10.720.30">
    <property type="entry name" value="SAP domain"/>
    <property type="match status" value="1"/>
</dbReference>
<dbReference type="Proteomes" id="UP000694568">
    <property type="component" value="Unplaced"/>
</dbReference>
<dbReference type="InterPro" id="IPR034781">
    <property type="entry name" value="SAFB1_2_RBD"/>
</dbReference>
<keyword evidence="8" id="KW-0007">Acetylation</keyword>
<sequence length="767" mass="87407">MADPSADVKVPEGAEVRKLSELRVIDLKAELKKRNLDTTGVKSVLSVRLKEAIEEEGGNPDEIIVAPESTPKKPNVTPKRPSKGKCCIIIDELQDDNENMQEMDILDMNVLDETENDNGIPAEDDEDETADFHFNEDALLNEEHYNRTLESDDEARENDKVAGSCLSEPLNEDRHETSPEEEQAATARGEDNVSDTSAKSDKAASGDVESDRDVVQGDQDVVETDTKEVGDAQNAPEETFDAENESSQAVSVSEQGAVGETVDSEMGSKKGEAEEDEKTEEKAAADSASTVKESSSVEGDDQKKSPEEKDDKTESKDEKASSSRNLWVSGLSSTTRATDLKTLFSKYGKVVGAKVVTNAKSPGARCYGFVTMSSTEEATKCISDLHRTELHGRMISVERAKNEPAGKKPADKNDPKKSGSDRRQSTDSKSDEKAEGEGKDGRNERTVVMDKSKGEPVISVKTKSKERSTKSRDRKSASKETKDILSFDQIKEQRERERQRQREREIREVERRRCNSRDRDNRPERGERERIRLFREKEERKHLIRKRNWLEAEKQRLDADRMERQFLERERLRIEYERRREQERILRERDELRRQQEQLRYEQDRRSVKRPYDMDGRKDDWPEKRMALDDRYSRSDFGRQERYQDFDHRDRGRYQDDVMMDRRDNTRNVAADRDGQHFSDRSDRHGREGRDWSGGYDKRINPSLMFSFSPGRDGAIPGQSHMARGGMASRGSYMNAGTSQSLSGALNRQNQLMQGSGLQGGAFGRRY</sequence>
<feature type="domain" description="RRM" evidence="15">
    <location>
        <begin position="324"/>
        <end position="402"/>
    </location>
</feature>
<dbReference type="InterPro" id="IPR000504">
    <property type="entry name" value="RRM_dom"/>
</dbReference>
<reference evidence="17" key="2">
    <citation type="submission" date="2025-09" db="UniProtKB">
        <authorList>
            <consortium name="Ensembl"/>
        </authorList>
    </citation>
    <scope>IDENTIFICATION</scope>
</reference>
<evidence type="ECO:0000256" key="12">
    <source>
        <dbReference type="ARBA" id="ARBA00023242"/>
    </source>
</evidence>
<evidence type="ECO:0000313" key="17">
    <source>
        <dbReference type="Ensembl" id="ENSSLUP00000053127.1"/>
    </source>
</evidence>
<dbReference type="FunFam" id="1.10.720.30:FF:000010">
    <property type="entry name" value="SAFB-like transcription modulator isoform X2"/>
    <property type="match status" value="1"/>
</dbReference>
<evidence type="ECO:0000259" key="16">
    <source>
        <dbReference type="PROSITE" id="PS50800"/>
    </source>
</evidence>
<evidence type="ECO:0000256" key="2">
    <source>
        <dbReference type="ARBA" id="ARBA00022481"/>
    </source>
</evidence>
<evidence type="ECO:0000313" key="18">
    <source>
        <dbReference type="Proteomes" id="UP000694568"/>
    </source>
</evidence>
<organism evidence="17 18">
    <name type="scientific">Sander lucioperca</name>
    <name type="common">Pike-perch</name>
    <name type="synonym">Perca lucioperca</name>
    <dbReference type="NCBI Taxonomy" id="283035"/>
    <lineage>
        <taxon>Eukaryota</taxon>
        <taxon>Metazoa</taxon>
        <taxon>Chordata</taxon>
        <taxon>Craniata</taxon>
        <taxon>Vertebrata</taxon>
        <taxon>Euteleostomi</taxon>
        <taxon>Actinopterygii</taxon>
        <taxon>Neopterygii</taxon>
        <taxon>Teleostei</taxon>
        <taxon>Neoteleostei</taxon>
        <taxon>Acanthomorphata</taxon>
        <taxon>Eupercaria</taxon>
        <taxon>Perciformes</taxon>
        <taxon>Percoidei</taxon>
        <taxon>Percidae</taxon>
        <taxon>Luciopercinae</taxon>
        <taxon>Sander</taxon>
    </lineage>
</organism>
<keyword evidence="2" id="KW-0488">Methylation</keyword>
<feature type="compositionally biased region" description="Basic and acidic residues" evidence="14">
    <location>
        <begin position="392"/>
        <end position="454"/>
    </location>
</feature>
<gene>
    <name evidence="17" type="primary">malt2</name>
</gene>
<dbReference type="SUPFAM" id="SSF68906">
    <property type="entry name" value="SAP domain"/>
    <property type="match status" value="1"/>
</dbReference>
<keyword evidence="10" id="KW-0238">DNA-binding</keyword>